<evidence type="ECO:0000313" key="2">
    <source>
        <dbReference type="EMBL" id="CAF1594985.1"/>
    </source>
</evidence>
<feature type="non-terminal residue" evidence="3">
    <location>
        <position position="1"/>
    </location>
</feature>
<name>A0A8S2VHL6_9BILA</name>
<sequence length="307" mass="33642">LIAQLRFHRRSGIIDVNKSPHPNGQMNVVYRNSPTRSGKSGSSRSRPPTTDLHSSGIKQDSDNERDNGSTNRTRTTQDPAPFKASNHNPVSKVVKSGADETVITSSDTGFHKIYRIIDENKASPVNQQGNIAGRLGEVQLQVRFCFNDQSASMELHNAGVGKGVFGRDEDQASEKVEDTSMEAVERDEDPASANDGNASREEVNRDVDEASEKADEASEKADDTSREQVNRDEDQASEKAGNRSPLVEPSIVDGKNSQPLDREENSIDREGGIRMEISVSFIDQSPSTGLRHRDSKQDSVLTIPRAT</sequence>
<comment type="caution">
    <text evidence="3">The sequence shown here is derived from an EMBL/GenBank/DDBJ whole genome shotgun (WGS) entry which is preliminary data.</text>
</comment>
<evidence type="ECO:0000256" key="1">
    <source>
        <dbReference type="SAM" id="MobiDB-lite"/>
    </source>
</evidence>
<dbReference type="EMBL" id="CAJOBA010072738">
    <property type="protein sequence ID" value="CAF4400617.1"/>
    <property type="molecule type" value="Genomic_DNA"/>
</dbReference>
<gene>
    <name evidence="2" type="ORF">OVA965_LOCUS41759</name>
    <name evidence="3" type="ORF">TMI583_LOCUS43483</name>
</gene>
<evidence type="ECO:0000313" key="4">
    <source>
        <dbReference type="Proteomes" id="UP000682733"/>
    </source>
</evidence>
<feature type="compositionally biased region" description="Basic and acidic residues" evidence="1">
    <location>
        <begin position="165"/>
        <end position="178"/>
    </location>
</feature>
<feature type="compositionally biased region" description="Low complexity" evidence="1">
    <location>
        <begin position="33"/>
        <end position="50"/>
    </location>
</feature>
<evidence type="ECO:0000313" key="3">
    <source>
        <dbReference type="EMBL" id="CAF4400617.1"/>
    </source>
</evidence>
<dbReference type="Proteomes" id="UP000677228">
    <property type="component" value="Unassembled WGS sequence"/>
</dbReference>
<reference evidence="3" key="1">
    <citation type="submission" date="2021-02" db="EMBL/GenBank/DDBJ databases">
        <authorList>
            <person name="Nowell W R."/>
        </authorList>
    </citation>
    <scope>NUCLEOTIDE SEQUENCE</scope>
</reference>
<feature type="compositionally biased region" description="Basic and acidic residues" evidence="1">
    <location>
        <begin position="198"/>
        <end position="241"/>
    </location>
</feature>
<accession>A0A8S2VHL6</accession>
<dbReference type="Proteomes" id="UP000682733">
    <property type="component" value="Unassembled WGS sequence"/>
</dbReference>
<feature type="region of interest" description="Disordered" evidence="1">
    <location>
        <begin position="160"/>
        <end position="307"/>
    </location>
</feature>
<dbReference type="EMBL" id="CAJNOK010049194">
    <property type="protein sequence ID" value="CAF1594985.1"/>
    <property type="molecule type" value="Genomic_DNA"/>
</dbReference>
<protein>
    <submittedName>
        <fullName evidence="3">Uncharacterized protein</fullName>
    </submittedName>
</protein>
<feature type="compositionally biased region" description="Polar residues" evidence="1">
    <location>
        <begin position="68"/>
        <end position="78"/>
    </location>
</feature>
<feature type="region of interest" description="Disordered" evidence="1">
    <location>
        <begin position="14"/>
        <end position="93"/>
    </location>
</feature>
<feature type="compositionally biased region" description="Polar residues" evidence="1">
    <location>
        <begin position="20"/>
        <end position="32"/>
    </location>
</feature>
<organism evidence="3 4">
    <name type="scientific">Didymodactylos carnosus</name>
    <dbReference type="NCBI Taxonomy" id="1234261"/>
    <lineage>
        <taxon>Eukaryota</taxon>
        <taxon>Metazoa</taxon>
        <taxon>Spiralia</taxon>
        <taxon>Gnathifera</taxon>
        <taxon>Rotifera</taxon>
        <taxon>Eurotatoria</taxon>
        <taxon>Bdelloidea</taxon>
        <taxon>Philodinida</taxon>
        <taxon>Philodinidae</taxon>
        <taxon>Didymodactylos</taxon>
    </lineage>
</organism>
<dbReference type="AlphaFoldDB" id="A0A8S2VHL6"/>
<proteinExistence type="predicted"/>
<feature type="compositionally biased region" description="Basic and acidic residues" evidence="1">
    <location>
        <begin position="260"/>
        <end position="273"/>
    </location>
</feature>